<evidence type="ECO:0000313" key="8">
    <source>
        <dbReference type="Proteomes" id="UP000623687"/>
    </source>
</evidence>
<proteinExistence type="inferred from homology"/>
<keyword evidence="8" id="KW-1185">Reference proteome</keyword>
<dbReference type="OrthoDB" id="73901at2759"/>
<evidence type="ECO:0000256" key="2">
    <source>
        <dbReference type="ARBA" id="ARBA00022692"/>
    </source>
</evidence>
<evidence type="ECO:0000256" key="3">
    <source>
        <dbReference type="ARBA" id="ARBA00022989"/>
    </source>
</evidence>
<name>A0A8H6ZP92_PLEOS</name>
<dbReference type="RefSeq" id="XP_036627170.1">
    <property type="nucleotide sequence ID" value="XM_036781315.1"/>
</dbReference>
<keyword evidence="4 5" id="KW-0472">Membrane</keyword>
<comment type="similarity">
    <text evidence="5">Belongs to the copper transporter (Ctr) (TC 1.A.56) family. SLC31A subfamily.</text>
</comment>
<feature type="transmembrane region" description="Helical" evidence="5">
    <location>
        <begin position="71"/>
        <end position="90"/>
    </location>
</feature>
<comment type="caution">
    <text evidence="7">The sequence shown here is derived from an EMBL/GenBank/DDBJ whole genome shotgun (WGS) entry which is preliminary data.</text>
</comment>
<evidence type="ECO:0000256" key="6">
    <source>
        <dbReference type="SAM" id="MobiDB-lite"/>
    </source>
</evidence>
<reference evidence="7" key="1">
    <citation type="submission" date="2019-07" db="EMBL/GenBank/DDBJ databases">
        <authorList>
            <person name="Palmer J.M."/>
        </authorList>
    </citation>
    <scope>NUCLEOTIDE SEQUENCE</scope>
    <source>
        <strain evidence="7">PC9</strain>
    </source>
</reference>
<keyword evidence="5" id="KW-0406">Ion transport</keyword>
<keyword evidence="2 5" id="KW-0812">Transmembrane</keyword>
<dbReference type="GO" id="GO:0005375">
    <property type="term" value="F:copper ion transmembrane transporter activity"/>
    <property type="evidence" value="ECO:0007669"/>
    <property type="project" value="UniProtKB-UniRule"/>
</dbReference>
<keyword evidence="5" id="KW-0187">Copper transport</keyword>
<gene>
    <name evidence="7" type="ORF">PC9H_011834</name>
</gene>
<protein>
    <recommendedName>
        <fullName evidence="5">Copper transport protein</fullName>
    </recommendedName>
</protein>
<comment type="subcellular location">
    <subcellularLocation>
        <location evidence="1 5">Membrane</location>
        <topology evidence="1 5">Multi-pass membrane protein</topology>
    </subcellularLocation>
</comment>
<evidence type="ECO:0000256" key="1">
    <source>
        <dbReference type="ARBA" id="ARBA00004141"/>
    </source>
</evidence>
<evidence type="ECO:0000313" key="7">
    <source>
        <dbReference type="EMBL" id="KAF7421312.1"/>
    </source>
</evidence>
<feature type="compositionally biased region" description="Low complexity" evidence="6">
    <location>
        <begin position="122"/>
        <end position="134"/>
    </location>
</feature>
<evidence type="ECO:0000256" key="4">
    <source>
        <dbReference type="ARBA" id="ARBA00023136"/>
    </source>
</evidence>
<dbReference type="PANTHER" id="PTHR12483:SF27">
    <property type="entry name" value="COPPER TRANSPORT PROTEIN CTR1"/>
    <property type="match status" value="1"/>
</dbReference>
<dbReference type="AlphaFoldDB" id="A0A8H6ZP92"/>
<accession>A0A8H6ZP92</accession>
<evidence type="ECO:0000256" key="5">
    <source>
        <dbReference type="RuleBase" id="RU367022"/>
    </source>
</evidence>
<dbReference type="GO" id="GO:0005886">
    <property type="term" value="C:plasma membrane"/>
    <property type="evidence" value="ECO:0007669"/>
    <property type="project" value="TreeGrafter"/>
</dbReference>
<dbReference type="Proteomes" id="UP000623687">
    <property type="component" value="Unassembled WGS sequence"/>
</dbReference>
<feature type="region of interest" description="Disordered" evidence="6">
    <location>
        <begin position="118"/>
        <end position="141"/>
    </location>
</feature>
<keyword evidence="3 5" id="KW-1133">Transmembrane helix</keyword>
<dbReference type="VEuPathDB" id="FungiDB:PC9H_011834"/>
<keyword evidence="5" id="KW-0813">Transport</keyword>
<feature type="transmembrane region" description="Helical" evidence="5">
    <location>
        <begin position="6"/>
        <end position="26"/>
    </location>
</feature>
<dbReference type="Pfam" id="PF04145">
    <property type="entry name" value="Ctr"/>
    <property type="match status" value="1"/>
</dbReference>
<keyword evidence="5" id="KW-0186">Copper</keyword>
<organism evidence="7 8">
    <name type="scientific">Pleurotus ostreatus</name>
    <name type="common">Oyster mushroom</name>
    <name type="synonym">White-rot fungus</name>
    <dbReference type="NCBI Taxonomy" id="5322"/>
    <lineage>
        <taxon>Eukaryota</taxon>
        <taxon>Fungi</taxon>
        <taxon>Dikarya</taxon>
        <taxon>Basidiomycota</taxon>
        <taxon>Agaricomycotina</taxon>
        <taxon>Agaricomycetes</taxon>
        <taxon>Agaricomycetidae</taxon>
        <taxon>Agaricales</taxon>
        <taxon>Pleurotineae</taxon>
        <taxon>Pleurotaceae</taxon>
        <taxon>Pleurotus</taxon>
    </lineage>
</organism>
<dbReference type="EMBL" id="JACETU010000009">
    <property type="protein sequence ID" value="KAF7421312.1"/>
    <property type="molecule type" value="Genomic_DNA"/>
</dbReference>
<sequence>MPQSHSYLVLRSILLFLSFSAGLTGAQHANGMDMSMDGPMNLASGSMIPYVHFTPGDVLLFLGWVPKSNGAMVGTCIGLFLLGILTRWFAAIRVGGEKIWRGEDAARLVDHKRDEDLDRVPSAESAEVSEAVSEVSKKPPTSKQMQHPLVVVLTSTVTALRSVKIVPQHAYARGIMQVVQSALDFALMLIVMTYQASFIISIVLGLGVGETLFGRYMVML</sequence>
<dbReference type="GeneID" id="59381652"/>
<dbReference type="PANTHER" id="PTHR12483">
    <property type="entry name" value="SOLUTE CARRIER FAMILY 31 COPPER TRANSPORTERS"/>
    <property type="match status" value="1"/>
</dbReference>
<dbReference type="InterPro" id="IPR007274">
    <property type="entry name" value="Cop_transporter"/>
</dbReference>